<dbReference type="InterPro" id="IPR039424">
    <property type="entry name" value="SBP_5"/>
</dbReference>
<dbReference type="Gene3D" id="3.10.105.10">
    <property type="entry name" value="Dipeptide-binding Protein, Domain 3"/>
    <property type="match status" value="1"/>
</dbReference>
<dbReference type="PIRSF" id="PIRSF002741">
    <property type="entry name" value="MppA"/>
    <property type="match status" value="1"/>
</dbReference>
<accession>A0A2M8WRY4</accession>
<evidence type="ECO:0000313" key="6">
    <source>
        <dbReference type="EMBL" id="PJI93678.1"/>
    </source>
</evidence>
<dbReference type="GO" id="GO:1904680">
    <property type="term" value="F:peptide transmembrane transporter activity"/>
    <property type="evidence" value="ECO:0007669"/>
    <property type="project" value="TreeGrafter"/>
</dbReference>
<proteinExistence type="inferred from homology"/>
<comment type="caution">
    <text evidence="6">The sequence shown here is derived from an EMBL/GenBank/DDBJ whole genome shotgun (WGS) entry which is preliminary data.</text>
</comment>
<keyword evidence="7" id="KW-1185">Reference proteome</keyword>
<feature type="signal peptide" evidence="4">
    <location>
        <begin position="1"/>
        <end position="42"/>
    </location>
</feature>
<dbReference type="PANTHER" id="PTHR30290:SF9">
    <property type="entry name" value="OLIGOPEPTIDE-BINDING PROTEIN APPA"/>
    <property type="match status" value="1"/>
</dbReference>
<evidence type="ECO:0000256" key="2">
    <source>
        <dbReference type="ARBA" id="ARBA00022448"/>
    </source>
</evidence>
<name>A0A2M8WRY4_9MICO</name>
<dbReference type="Proteomes" id="UP000231586">
    <property type="component" value="Unassembled WGS sequence"/>
</dbReference>
<keyword evidence="2" id="KW-0813">Transport</keyword>
<feature type="domain" description="Solute-binding protein family 5" evidence="5">
    <location>
        <begin position="99"/>
        <end position="466"/>
    </location>
</feature>
<dbReference type="SUPFAM" id="SSF53850">
    <property type="entry name" value="Periplasmic binding protein-like II"/>
    <property type="match status" value="1"/>
</dbReference>
<dbReference type="InterPro" id="IPR000914">
    <property type="entry name" value="SBP_5_dom"/>
</dbReference>
<dbReference type="GO" id="GO:0043190">
    <property type="term" value="C:ATP-binding cassette (ABC) transporter complex"/>
    <property type="evidence" value="ECO:0007669"/>
    <property type="project" value="InterPro"/>
</dbReference>
<sequence length="558" mass="59861">MSRTTTRPRPAAPVRALARAASVLSTGLAVALLAACTGGAGATSPSDGGSPRAGGDLTVLISNFDAGWVPSKSSISSYEGNVWGEITDKLVYVDPKGAVSPWIAESWDQSKDARTYTLHLKQGVTFSDGTPLDAQAVVTNIDTWAKGDPARGITRIALFPSASYDHAKAVDDHTVEVVFTKPTLGFIPTLGYHGSILVSPKSIALSLDEQGDLSKEIGSGPFVVTSWKAGDSVVLAKRPDYDWGPKVLDHDGPAYLDTVTYKIVKEDSLRSSAVQSGQADVAFNVSPQEIETLRGQGFDVETPRYLGFVHGFKVSTKAAPFDDLRVRQALQHGIDRQQIIDTVYTSDWQAATGFIQGTVPEAGDFSSTFAYDPEQSKKLLDEAGWVAGADGVRVKDGKALELTLYPTPYIITSEPIDELVSQQLTKLGFKVTIQRLDVPSYLDRLTGNQSIALADVTRSFVDVGTVAGVLTDSNGGEDWFAVGHSDATLDRLSADISDASDAASRKKLVDELQEYVLDQGYFVPVTQIVQRIYLQSPKVHGASFNGLAYANYATAWVD</sequence>
<dbReference type="Pfam" id="PF00496">
    <property type="entry name" value="SBP_bac_5"/>
    <property type="match status" value="1"/>
</dbReference>
<keyword evidence="3 4" id="KW-0732">Signal</keyword>
<evidence type="ECO:0000256" key="3">
    <source>
        <dbReference type="ARBA" id="ARBA00022729"/>
    </source>
</evidence>
<gene>
    <name evidence="6" type="ORF">CLV34_1152</name>
</gene>
<feature type="chain" id="PRO_5014728147" evidence="4">
    <location>
        <begin position="43"/>
        <end position="558"/>
    </location>
</feature>
<dbReference type="GO" id="GO:0015833">
    <property type="term" value="P:peptide transport"/>
    <property type="evidence" value="ECO:0007669"/>
    <property type="project" value="TreeGrafter"/>
</dbReference>
<evidence type="ECO:0000259" key="5">
    <source>
        <dbReference type="Pfam" id="PF00496"/>
    </source>
</evidence>
<dbReference type="EMBL" id="PGTZ01000007">
    <property type="protein sequence ID" value="PJI93678.1"/>
    <property type="molecule type" value="Genomic_DNA"/>
</dbReference>
<evidence type="ECO:0000256" key="1">
    <source>
        <dbReference type="ARBA" id="ARBA00005695"/>
    </source>
</evidence>
<dbReference type="Gene3D" id="3.40.190.10">
    <property type="entry name" value="Periplasmic binding protein-like II"/>
    <property type="match status" value="1"/>
</dbReference>
<evidence type="ECO:0000256" key="4">
    <source>
        <dbReference type="SAM" id="SignalP"/>
    </source>
</evidence>
<reference evidence="6 7" key="1">
    <citation type="submission" date="2017-11" db="EMBL/GenBank/DDBJ databases">
        <title>Genomic Encyclopedia of Archaeal and Bacterial Type Strains, Phase II (KMG-II): From Individual Species to Whole Genera.</title>
        <authorList>
            <person name="Goeker M."/>
        </authorList>
    </citation>
    <scope>NUCLEOTIDE SEQUENCE [LARGE SCALE GENOMIC DNA]</scope>
    <source>
        <strain evidence="6 7">DSM 22413</strain>
    </source>
</reference>
<dbReference type="PANTHER" id="PTHR30290">
    <property type="entry name" value="PERIPLASMIC BINDING COMPONENT OF ABC TRANSPORTER"/>
    <property type="match status" value="1"/>
</dbReference>
<dbReference type="CDD" id="cd08492">
    <property type="entry name" value="PBP2_NikA_DppA_OppA_like_15"/>
    <property type="match status" value="1"/>
</dbReference>
<dbReference type="OrthoDB" id="5240629at2"/>
<organism evidence="6 7">
    <name type="scientific">Luteimicrobium subarcticum</name>
    <dbReference type="NCBI Taxonomy" id="620910"/>
    <lineage>
        <taxon>Bacteria</taxon>
        <taxon>Bacillati</taxon>
        <taxon>Actinomycetota</taxon>
        <taxon>Actinomycetes</taxon>
        <taxon>Micrococcales</taxon>
        <taxon>Luteimicrobium</taxon>
    </lineage>
</organism>
<dbReference type="InterPro" id="IPR030678">
    <property type="entry name" value="Peptide/Ni-bd"/>
</dbReference>
<dbReference type="GO" id="GO:0042597">
    <property type="term" value="C:periplasmic space"/>
    <property type="evidence" value="ECO:0007669"/>
    <property type="project" value="UniProtKB-ARBA"/>
</dbReference>
<dbReference type="AlphaFoldDB" id="A0A2M8WRY4"/>
<dbReference type="RefSeq" id="WP_100349333.1">
    <property type="nucleotide sequence ID" value="NZ_PGTZ01000007.1"/>
</dbReference>
<evidence type="ECO:0000313" key="7">
    <source>
        <dbReference type="Proteomes" id="UP000231586"/>
    </source>
</evidence>
<comment type="similarity">
    <text evidence="1">Belongs to the bacterial solute-binding protein 5 family.</text>
</comment>
<protein>
    <submittedName>
        <fullName evidence="6">Peptide/nickel transport system substrate-binding protein</fullName>
    </submittedName>
</protein>